<reference evidence="3 4" key="1">
    <citation type="journal article" date="2007" name="Nature">
        <title>Evolution of genes and genomes on the Drosophila phylogeny.</title>
        <authorList>
            <consortium name="Drosophila 12 Genomes Consortium"/>
            <person name="Clark A.G."/>
            <person name="Eisen M.B."/>
            <person name="Smith D.R."/>
            <person name="Bergman C.M."/>
            <person name="Oliver B."/>
            <person name="Markow T.A."/>
            <person name="Kaufman T.C."/>
            <person name="Kellis M."/>
            <person name="Gelbart W."/>
            <person name="Iyer V.N."/>
            <person name="Pollard D.A."/>
            <person name="Sackton T.B."/>
            <person name="Larracuente A.M."/>
            <person name="Singh N.D."/>
            <person name="Abad J.P."/>
            <person name="Abt D.N."/>
            <person name="Adryan B."/>
            <person name="Aguade M."/>
            <person name="Akashi H."/>
            <person name="Anderson W.W."/>
            <person name="Aquadro C.F."/>
            <person name="Ardell D.H."/>
            <person name="Arguello R."/>
            <person name="Artieri C.G."/>
            <person name="Barbash D.A."/>
            <person name="Barker D."/>
            <person name="Barsanti P."/>
            <person name="Batterham P."/>
            <person name="Batzoglou S."/>
            <person name="Begun D."/>
            <person name="Bhutkar A."/>
            <person name="Blanco E."/>
            <person name="Bosak S.A."/>
            <person name="Bradley R.K."/>
            <person name="Brand A.D."/>
            <person name="Brent M.R."/>
            <person name="Brooks A.N."/>
            <person name="Brown R.H."/>
            <person name="Butlin R.K."/>
            <person name="Caggese C."/>
            <person name="Calvi B.R."/>
            <person name="Bernardo de Carvalho A."/>
            <person name="Caspi A."/>
            <person name="Castrezana S."/>
            <person name="Celniker S.E."/>
            <person name="Chang J.L."/>
            <person name="Chapple C."/>
            <person name="Chatterji S."/>
            <person name="Chinwalla A."/>
            <person name="Civetta A."/>
            <person name="Clifton S.W."/>
            <person name="Comeron J.M."/>
            <person name="Costello J.C."/>
            <person name="Coyne J.A."/>
            <person name="Daub J."/>
            <person name="David R.G."/>
            <person name="Delcher A.L."/>
            <person name="Delehaunty K."/>
            <person name="Do C.B."/>
            <person name="Ebling H."/>
            <person name="Edwards K."/>
            <person name="Eickbush T."/>
            <person name="Evans J.D."/>
            <person name="Filipski A."/>
            <person name="Findeiss S."/>
            <person name="Freyhult E."/>
            <person name="Fulton L."/>
            <person name="Fulton R."/>
            <person name="Garcia A.C."/>
            <person name="Gardiner A."/>
            <person name="Garfield D.A."/>
            <person name="Garvin B.E."/>
            <person name="Gibson G."/>
            <person name="Gilbert D."/>
            <person name="Gnerre S."/>
            <person name="Godfrey J."/>
            <person name="Good R."/>
            <person name="Gotea V."/>
            <person name="Gravely B."/>
            <person name="Greenberg A.J."/>
            <person name="Griffiths-Jones S."/>
            <person name="Gross S."/>
            <person name="Guigo R."/>
            <person name="Gustafson E.A."/>
            <person name="Haerty W."/>
            <person name="Hahn M.W."/>
            <person name="Halligan D.L."/>
            <person name="Halpern A.L."/>
            <person name="Halter G.M."/>
            <person name="Han M.V."/>
            <person name="Heger A."/>
            <person name="Hillier L."/>
            <person name="Hinrichs A.S."/>
            <person name="Holmes I."/>
            <person name="Hoskins R.A."/>
            <person name="Hubisz M.J."/>
            <person name="Hultmark D."/>
            <person name="Huntley M.A."/>
            <person name="Jaffe D.B."/>
            <person name="Jagadeeshan S."/>
            <person name="Jeck W.R."/>
            <person name="Johnson J."/>
            <person name="Jones C.D."/>
            <person name="Jordan W.C."/>
            <person name="Karpen G.H."/>
            <person name="Kataoka E."/>
            <person name="Keightley P.D."/>
            <person name="Kheradpour P."/>
            <person name="Kirkness E.F."/>
            <person name="Koerich L.B."/>
            <person name="Kristiansen K."/>
            <person name="Kudrna D."/>
            <person name="Kulathinal R.J."/>
            <person name="Kumar S."/>
            <person name="Kwok R."/>
            <person name="Lander E."/>
            <person name="Langley C.H."/>
            <person name="Lapoint R."/>
            <person name="Lazzaro B.P."/>
            <person name="Lee S.J."/>
            <person name="Levesque L."/>
            <person name="Li R."/>
            <person name="Lin C.F."/>
            <person name="Lin M.F."/>
            <person name="Lindblad-Toh K."/>
            <person name="Llopart A."/>
            <person name="Long M."/>
            <person name="Low L."/>
            <person name="Lozovsky E."/>
            <person name="Lu J."/>
            <person name="Luo M."/>
            <person name="Machado C.A."/>
            <person name="Makalowski W."/>
            <person name="Marzo M."/>
            <person name="Matsuda M."/>
            <person name="Matzkin L."/>
            <person name="McAllister B."/>
            <person name="McBride C.S."/>
            <person name="McKernan B."/>
            <person name="McKernan K."/>
            <person name="Mendez-Lago M."/>
            <person name="Minx P."/>
            <person name="Mollenhauer M.U."/>
            <person name="Montooth K."/>
            <person name="Mount S.M."/>
            <person name="Mu X."/>
            <person name="Myers E."/>
            <person name="Negre B."/>
            <person name="Newfeld S."/>
            <person name="Nielsen R."/>
            <person name="Noor M.A."/>
            <person name="O'Grady P."/>
            <person name="Pachter L."/>
            <person name="Papaceit M."/>
            <person name="Parisi M.J."/>
            <person name="Parisi M."/>
            <person name="Parts L."/>
            <person name="Pedersen J.S."/>
            <person name="Pesole G."/>
            <person name="Phillippy A.M."/>
            <person name="Ponting C.P."/>
            <person name="Pop M."/>
            <person name="Porcelli D."/>
            <person name="Powell J.R."/>
            <person name="Prohaska S."/>
            <person name="Pruitt K."/>
            <person name="Puig M."/>
            <person name="Quesneville H."/>
            <person name="Ram K.R."/>
            <person name="Rand D."/>
            <person name="Rasmussen M.D."/>
            <person name="Reed L.K."/>
            <person name="Reenan R."/>
            <person name="Reily A."/>
            <person name="Remington K.A."/>
            <person name="Rieger T.T."/>
            <person name="Ritchie M.G."/>
            <person name="Robin C."/>
            <person name="Rogers Y.H."/>
            <person name="Rohde C."/>
            <person name="Rozas J."/>
            <person name="Rubenfield M.J."/>
            <person name="Ruiz A."/>
            <person name="Russo S."/>
            <person name="Salzberg S.L."/>
            <person name="Sanchez-Gracia A."/>
            <person name="Saranga D.J."/>
            <person name="Sato H."/>
            <person name="Schaeffer S.W."/>
            <person name="Schatz M.C."/>
            <person name="Schlenke T."/>
            <person name="Schwartz R."/>
            <person name="Segarra C."/>
            <person name="Singh R.S."/>
            <person name="Sirot L."/>
            <person name="Sirota M."/>
            <person name="Sisneros N.B."/>
            <person name="Smith C.D."/>
            <person name="Smith T.F."/>
            <person name="Spieth J."/>
            <person name="Stage D.E."/>
            <person name="Stark A."/>
            <person name="Stephan W."/>
            <person name="Strausberg R.L."/>
            <person name="Strempel S."/>
            <person name="Sturgill D."/>
            <person name="Sutton G."/>
            <person name="Sutton G.G."/>
            <person name="Tao W."/>
            <person name="Teichmann S."/>
            <person name="Tobari Y.N."/>
            <person name="Tomimura Y."/>
            <person name="Tsolas J.M."/>
            <person name="Valente V.L."/>
            <person name="Venter E."/>
            <person name="Venter J.C."/>
            <person name="Vicario S."/>
            <person name="Vieira F.G."/>
            <person name="Vilella A.J."/>
            <person name="Villasante A."/>
            <person name="Walenz B."/>
            <person name="Wang J."/>
            <person name="Wasserman M."/>
            <person name="Watts T."/>
            <person name="Wilson D."/>
            <person name="Wilson R.K."/>
            <person name="Wing R.A."/>
            <person name="Wolfner M.F."/>
            <person name="Wong A."/>
            <person name="Wong G.K."/>
            <person name="Wu C.I."/>
            <person name="Wu G."/>
            <person name="Yamamoto D."/>
            <person name="Yang H.P."/>
            <person name="Yang S.P."/>
            <person name="Yorke J.A."/>
            <person name="Yoshida K."/>
            <person name="Zdobnov E."/>
            <person name="Zhang P."/>
            <person name="Zhang Y."/>
            <person name="Zimin A.V."/>
            <person name="Baldwin J."/>
            <person name="Abdouelleil A."/>
            <person name="Abdulkadir J."/>
            <person name="Abebe A."/>
            <person name="Abera B."/>
            <person name="Abreu J."/>
            <person name="Acer S.C."/>
            <person name="Aftuck L."/>
            <person name="Alexander A."/>
            <person name="An P."/>
            <person name="Anderson E."/>
            <person name="Anderson S."/>
            <person name="Arachi H."/>
            <person name="Azer M."/>
            <person name="Bachantsang P."/>
            <person name="Barry A."/>
            <person name="Bayul T."/>
            <person name="Berlin A."/>
            <person name="Bessette D."/>
            <person name="Bloom T."/>
            <person name="Blye J."/>
            <person name="Boguslavskiy L."/>
            <person name="Bonnet C."/>
            <person name="Boukhgalter B."/>
            <person name="Bourzgui I."/>
            <person name="Brown A."/>
            <person name="Cahill P."/>
            <person name="Channer S."/>
            <person name="Cheshatsang Y."/>
            <person name="Chuda L."/>
            <person name="Citroen M."/>
            <person name="Collymore A."/>
            <person name="Cooke P."/>
            <person name="Costello M."/>
            <person name="D'Aco K."/>
            <person name="Daza R."/>
            <person name="De Haan G."/>
            <person name="DeGray S."/>
            <person name="DeMaso C."/>
            <person name="Dhargay N."/>
            <person name="Dooley K."/>
            <person name="Dooley E."/>
            <person name="Doricent M."/>
            <person name="Dorje P."/>
            <person name="Dorjee K."/>
            <person name="Dupes A."/>
            <person name="Elong R."/>
            <person name="Falk J."/>
            <person name="Farina A."/>
            <person name="Faro S."/>
            <person name="Ferguson D."/>
            <person name="Fisher S."/>
            <person name="Foley C.D."/>
            <person name="Franke A."/>
            <person name="Friedrich D."/>
            <person name="Gadbois L."/>
            <person name="Gearin G."/>
            <person name="Gearin C.R."/>
            <person name="Giannoukos G."/>
            <person name="Goode T."/>
            <person name="Graham J."/>
            <person name="Grandbois E."/>
            <person name="Grewal S."/>
            <person name="Gyaltsen K."/>
            <person name="Hafez N."/>
            <person name="Hagos B."/>
            <person name="Hall J."/>
            <person name="Henson C."/>
            <person name="Hollinger A."/>
            <person name="Honan T."/>
            <person name="Huard M.D."/>
            <person name="Hughes L."/>
            <person name="Hurhula B."/>
            <person name="Husby M.E."/>
            <person name="Kamat A."/>
            <person name="Kanga B."/>
            <person name="Kashin S."/>
            <person name="Khazanovich D."/>
            <person name="Kisner P."/>
            <person name="Lance K."/>
            <person name="Lara M."/>
            <person name="Lee W."/>
            <person name="Lennon N."/>
            <person name="Letendre F."/>
            <person name="LeVine R."/>
            <person name="Lipovsky A."/>
            <person name="Liu X."/>
            <person name="Liu J."/>
            <person name="Liu S."/>
            <person name="Lokyitsang T."/>
            <person name="Lokyitsang Y."/>
            <person name="Lubonja R."/>
            <person name="Lui A."/>
            <person name="MacDonald P."/>
            <person name="Magnisalis V."/>
            <person name="Maru K."/>
            <person name="Matthews C."/>
            <person name="McCusker W."/>
            <person name="McDonough S."/>
            <person name="Mehta T."/>
            <person name="Meldrim J."/>
            <person name="Meneus L."/>
            <person name="Mihai O."/>
            <person name="Mihalev A."/>
            <person name="Mihova T."/>
            <person name="Mittelman R."/>
            <person name="Mlenga V."/>
            <person name="Montmayeur A."/>
            <person name="Mulrain L."/>
            <person name="Navidi A."/>
            <person name="Naylor J."/>
            <person name="Negash T."/>
            <person name="Nguyen T."/>
            <person name="Nguyen N."/>
            <person name="Nicol R."/>
            <person name="Norbu C."/>
            <person name="Norbu N."/>
            <person name="Novod N."/>
            <person name="O'Neill B."/>
            <person name="Osman S."/>
            <person name="Markiewicz E."/>
            <person name="Oyono O.L."/>
            <person name="Patti C."/>
            <person name="Phunkhang P."/>
            <person name="Pierre F."/>
            <person name="Priest M."/>
            <person name="Raghuraman S."/>
            <person name="Rege F."/>
            <person name="Reyes R."/>
            <person name="Rise C."/>
            <person name="Rogov P."/>
            <person name="Ross K."/>
            <person name="Ryan E."/>
            <person name="Settipalli S."/>
            <person name="Shea T."/>
            <person name="Sherpa N."/>
            <person name="Shi L."/>
            <person name="Shih D."/>
            <person name="Sparrow T."/>
            <person name="Spaulding J."/>
            <person name="Stalker J."/>
            <person name="Stange-Thomann N."/>
            <person name="Stavropoulos S."/>
            <person name="Stone C."/>
            <person name="Strader C."/>
            <person name="Tesfaye S."/>
            <person name="Thomson T."/>
            <person name="Thoulutsang Y."/>
            <person name="Thoulutsang D."/>
            <person name="Topham K."/>
            <person name="Topping I."/>
            <person name="Tsamla T."/>
            <person name="Vassiliev H."/>
            <person name="Vo A."/>
            <person name="Wangchuk T."/>
            <person name="Wangdi T."/>
            <person name="Weiand M."/>
            <person name="Wilkinson J."/>
            <person name="Wilson A."/>
            <person name="Yadav S."/>
            <person name="Young G."/>
            <person name="Yu Q."/>
            <person name="Zembek L."/>
            <person name="Zhong D."/>
            <person name="Zimmer A."/>
            <person name="Zwirko Z."/>
            <person name="Jaffe D.B."/>
            <person name="Alvarez P."/>
            <person name="Brockman W."/>
            <person name="Butler J."/>
            <person name="Chin C."/>
            <person name="Gnerre S."/>
            <person name="Grabherr M."/>
            <person name="Kleber M."/>
            <person name="Mauceli E."/>
            <person name="MacCallum I."/>
        </authorList>
    </citation>
    <scope>NUCLEOTIDE SEQUENCE [LARGE SCALE GENOMIC DNA]</scope>
    <source>
        <strain evidence="4">Rob3c / Tucson 14021-0248.25</strain>
    </source>
</reference>
<proteinExistence type="predicted"/>
<protein>
    <submittedName>
        <fullName evidence="3">GM18707</fullName>
    </submittedName>
</protein>
<evidence type="ECO:0000313" key="4">
    <source>
        <dbReference type="Proteomes" id="UP000001292"/>
    </source>
</evidence>
<dbReference type="EMBL" id="CH480820">
    <property type="protein sequence ID" value="EDW54650.1"/>
    <property type="molecule type" value="Genomic_DNA"/>
</dbReference>
<keyword evidence="2" id="KW-1133">Transmembrane helix</keyword>
<dbReference type="SUPFAM" id="SSF51735">
    <property type="entry name" value="NAD(P)-binding Rossmann-fold domains"/>
    <property type="match status" value="1"/>
</dbReference>
<dbReference type="Gene3D" id="3.40.50.720">
    <property type="entry name" value="NAD(P)-binding Rossmann-like Domain"/>
    <property type="match status" value="1"/>
</dbReference>
<dbReference type="PhylomeDB" id="B4I293"/>
<dbReference type="InterPro" id="IPR002347">
    <property type="entry name" value="SDR_fam"/>
</dbReference>
<dbReference type="STRING" id="7238.B4I293"/>
<dbReference type="PANTHER" id="PTHR43157">
    <property type="entry name" value="PHOSPHATIDYLINOSITOL-GLYCAN BIOSYNTHESIS CLASS F PROTEIN-RELATED"/>
    <property type="match status" value="1"/>
</dbReference>
<dbReference type="GO" id="GO:0016491">
    <property type="term" value="F:oxidoreductase activity"/>
    <property type="evidence" value="ECO:0007669"/>
    <property type="project" value="UniProtKB-KW"/>
</dbReference>
<dbReference type="InterPro" id="IPR036291">
    <property type="entry name" value="NAD(P)-bd_dom_sf"/>
</dbReference>
<evidence type="ECO:0000256" key="2">
    <source>
        <dbReference type="SAM" id="Phobius"/>
    </source>
</evidence>
<gene>
    <name evidence="3" type="primary">Dsec\GM18707</name>
    <name evidence="3" type="ORF">Dsec_GM18707</name>
</gene>
<keyword evidence="1" id="KW-0560">Oxidoreductase</keyword>
<evidence type="ECO:0000256" key="1">
    <source>
        <dbReference type="ARBA" id="ARBA00023002"/>
    </source>
</evidence>
<name>B4I293_DROSE</name>
<dbReference type="Proteomes" id="UP000001292">
    <property type="component" value="Unassembled WGS sequence"/>
</dbReference>
<accession>B4I293</accession>
<keyword evidence="2" id="KW-0472">Membrane</keyword>
<organism evidence="4">
    <name type="scientific">Drosophila sechellia</name>
    <name type="common">Fruit fly</name>
    <dbReference type="NCBI Taxonomy" id="7238"/>
    <lineage>
        <taxon>Eukaryota</taxon>
        <taxon>Metazoa</taxon>
        <taxon>Ecdysozoa</taxon>
        <taxon>Arthropoda</taxon>
        <taxon>Hexapoda</taxon>
        <taxon>Insecta</taxon>
        <taxon>Pterygota</taxon>
        <taxon>Neoptera</taxon>
        <taxon>Endopterygota</taxon>
        <taxon>Diptera</taxon>
        <taxon>Brachycera</taxon>
        <taxon>Muscomorpha</taxon>
        <taxon>Ephydroidea</taxon>
        <taxon>Drosophilidae</taxon>
        <taxon>Drosophila</taxon>
        <taxon>Sophophora</taxon>
    </lineage>
</organism>
<keyword evidence="4" id="KW-1185">Reference proteome</keyword>
<dbReference type="HOGENOM" id="CLU_1476665_0_0_1"/>
<dbReference type="Pfam" id="PF00106">
    <property type="entry name" value="adh_short"/>
    <property type="match status" value="1"/>
</dbReference>
<dbReference type="OMA" id="HGIWINK"/>
<dbReference type="AlphaFoldDB" id="B4I293"/>
<dbReference type="PANTHER" id="PTHR43157:SF66">
    <property type="entry name" value="WW DOMAIN-CONTAINING OXIDOREDUCTASE-LIKE PROTEIN"/>
    <property type="match status" value="1"/>
</dbReference>
<evidence type="ECO:0000313" key="3">
    <source>
        <dbReference type="EMBL" id="EDW54650.1"/>
    </source>
</evidence>
<sequence length="183" mass="20459">MGLIFGWLSTEHYMRDIFLMTSVAAIVATLMSIRFYLRITAGRCFTETKMEGKTVIITGANSGIGKETAKDLAGRGARIIMACRNLETANAVKDEIVKETKNNKILVKKLDLGSQKSVHHQGPAPRRLSIWPHPMRWPNVSGKYFMDCKEATLNAAALDEEKGLKIWEESVKIVKLTPQDPKI</sequence>
<keyword evidence="2" id="KW-0812">Transmembrane</keyword>
<feature type="transmembrane region" description="Helical" evidence="2">
    <location>
        <begin position="17"/>
        <end position="37"/>
    </location>
</feature>